<reference evidence="1 2" key="1">
    <citation type="journal article" date="2015" name="Genome Announc.">
        <title>Expanding the biotechnology potential of lactobacilli through comparative genomics of 213 strains and associated genera.</title>
        <authorList>
            <person name="Sun Z."/>
            <person name="Harris H.M."/>
            <person name="McCann A."/>
            <person name="Guo C."/>
            <person name="Argimon S."/>
            <person name="Zhang W."/>
            <person name="Yang X."/>
            <person name="Jeffery I.B."/>
            <person name="Cooney J.C."/>
            <person name="Kagawa T.F."/>
            <person name="Liu W."/>
            <person name="Song Y."/>
            <person name="Salvetti E."/>
            <person name="Wrobel A."/>
            <person name="Rasinkangas P."/>
            <person name="Parkhill J."/>
            <person name="Rea M.C."/>
            <person name="O'Sullivan O."/>
            <person name="Ritari J."/>
            <person name="Douillard F.P."/>
            <person name="Paul Ross R."/>
            <person name="Yang R."/>
            <person name="Briner A.E."/>
            <person name="Felis G.E."/>
            <person name="de Vos W.M."/>
            <person name="Barrangou R."/>
            <person name="Klaenhammer T.R."/>
            <person name="Caufield P.W."/>
            <person name="Cui Y."/>
            <person name="Zhang H."/>
            <person name="O'Toole P.W."/>
        </authorList>
    </citation>
    <scope>NUCLEOTIDE SEQUENCE [LARGE SCALE GENOMIC DNA]</scope>
    <source>
        <strain evidence="1 2">DSM 19909</strain>
    </source>
</reference>
<dbReference type="STRING" id="1423776.FD04_GL000598"/>
<dbReference type="PATRIC" id="fig|1423776.4.peg.601"/>
<dbReference type="RefSeq" id="WP_235805643.1">
    <property type="nucleotide sequence ID" value="NZ_AZEE01000027.1"/>
</dbReference>
<name>A0A0R1LTW2_9LACO</name>
<sequence length="54" mass="6453">MSREYHAVSNSSLRKQLGDFFAQQAMFYHRICGCLGSKEMWISENPFNFVKWLY</sequence>
<accession>A0A0R1LTW2</accession>
<keyword evidence="2" id="KW-1185">Reference proteome</keyword>
<proteinExistence type="predicted"/>
<protein>
    <submittedName>
        <fullName evidence="1">Uncharacterized protein</fullName>
    </submittedName>
</protein>
<dbReference type="EMBL" id="AZEE01000027">
    <property type="protein sequence ID" value="KRK98856.1"/>
    <property type="molecule type" value="Genomic_DNA"/>
</dbReference>
<evidence type="ECO:0000313" key="2">
    <source>
        <dbReference type="Proteomes" id="UP000051160"/>
    </source>
</evidence>
<comment type="caution">
    <text evidence="1">The sequence shown here is derived from an EMBL/GenBank/DDBJ whole genome shotgun (WGS) entry which is preliminary data.</text>
</comment>
<gene>
    <name evidence="1" type="ORF">FD04_GL000598</name>
</gene>
<organism evidence="1 2">
    <name type="scientific">Secundilactobacillus odoratitofui DSM 19909 = JCM 15043</name>
    <dbReference type="NCBI Taxonomy" id="1423776"/>
    <lineage>
        <taxon>Bacteria</taxon>
        <taxon>Bacillati</taxon>
        <taxon>Bacillota</taxon>
        <taxon>Bacilli</taxon>
        <taxon>Lactobacillales</taxon>
        <taxon>Lactobacillaceae</taxon>
        <taxon>Secundilactobacillus</taxon>
    </lineage>
</organism>
<dbReference type="Proteomes" id="UP000051160">
    <property type="component" value="Unassembled WGS sequence"/>
</dbReference>
<evidence type="ECO:0000313" key="1">
    <source>
        <dbReference type="EMBL" id="KRK98856.1"/>
    </source>
</evidence>
<dbReference type="AlphaFoldDB" id="A0A0R1LTW2"/>